<dbReference type="SUPFAM" id="SSF158560">
    <property type="entry name" value="BH3980-like"/>
    <property type="match status" value="1"/>
</dbReference>
<evidence type="ECO:0000313" key="2">
    <source>
        <dbReference type="Proteomes" id="UP000617531"/>
    </source>
</evidence>
<gene>
    <name evidence="1" type="ORF">GCM10011600_09520</name>
</gene>
<dbReference type="InterPro" id="IPR008316">
    <property type="entry name" value="UCP029876"/>
</dbReference>
<protein>
    <recommendedName>
        <fullName evidence="3">DUF1048 domain-containing protein</fullName>
    </recommendedName>
</protein>
<dbReference type="AlphaFoldDB" id="A0A8J3GPC4"/>
<reference evidence="1" key="2">
    <citation type="submission" date="2020-09" db="EMBL/GenBank/DDBJ databases">
        <authorList>
            <person name="Sun Q."/>
            <person name="Zhou Y."/>
        </authorList>
    </citation>
    <scope>NUCLEOTIDE SEQUENCE</scope>
    <source>
        <strain evidence="1">CGMCC 1.16548</strain>
    </source>
</reference>
<dbReference type="Pfam" id="PF06304">
    <property type="entry name" value="DUF1048"/>
    <property type="match status" value="1"/>
</dbReference>
<evidence type="ECO:0008006" key="3">
    <source>
        <dbReference type="Google" id="ProtNLM"/>
    </source>
</evidence>
<evidence type="ECO:0000313" key="1">
    <source>
        <dbReference type="EMBL" id="GHF10471.1"/>
    </source>
</evidence>
<dbReference type="Proteomes" id="UP000617531">
    <property type="component" value="Unassembled WGS sequence"/>
</dbReference>
<proteinExistence type="predicted"/>
<comment type="caution">
    <text evidence="1">The sequence shown here is derived from an EMBL/GenBank/DDBJ whole genome shotgun (WGS) entry which is preliminary data.</text>
</comment>
<reference evidence="1" key="1">
    <citation type="journal article" date="2014" name="Int. J. Syst. Evol. Microbiol.">
        <title>Complete genome sequence of Corynebacterium casei LMG S-19264T (=DSM 44701T), isolated from a smear-ripened cheese.</title>
        <authorList>
            <consortium name="US DOE Joint Genome Institute (JGI-PGF)"/>
            <person name="Walter F."/>
            <person name="Albersmeier A."/>
            <person name="Kalinowski J."/>
            <person name="Ruckert C."/>
        </authorList>
    </citation>
    <scope>NUCLEOTIDE SEQUENCE</scope>
    <source>
        <strain evidence="1">CGMCC 1.16548</strain>
    </source>
</reference>
<dbReference type="EMBL" id="BNAI01000001">
    <property type="protein sequence ID" value="GHF10471.1"/>
    <property type="molecule type" value="Genomic_DNA"/>
</dbReference>
<name>A0A8J3GPC4_9MICO</name>
<dbReference type="Gene3D" id="1.10.1900.10">
    <property type="entry name" value="c-terminal domain of poly(a) binding protein"/>
    <property type="match status" value="1"/>
</dbReference>
<keyword evidence="2" id="KW-1185">Reference proteome</keyword>
<organism evidence="1 2">
    <name type="scientific">Pseudolysinimonas yzui</name>
    <dbReference type="NCBI Taxonomy" id="2708254"/>
    <lineage>
        <taxon>Bacteria</taxon>
        <taxon>Bacillati</taxon>
        <taxon>Actinomycetota</taxon>
        <taxon>Actinomycetes</taxon>
        <taxon>Micrococcales</taxon>
        <taxon>Microbacteriaceae</taxon>
        <taxon>Pseudolysinimonas</taxon>
    </lineage>
</organism>
<accession>A0A8J3GPC4</accession>
<sequence>MELPHRTTGTAPHRREIGMAKNFLELIIGSFEDKKQWRAYVARVKALPEDYRTAVEGIERYLMHSGDTPADWSLAAKMFDDLVELFERAAADGTPIREIVGEDPLEFVETFVGTYSDGGWIAKERERLRKTIERAAGEEAD</sequence>